<evidence type="ECO:0000256" key="5">
    <source>
        <dbReference type="ARBA" id="ARBA00023136"/>
    </source>
</evidence>
<dbReference type="SUPFAM" id="SSF56935">
    <property type="entry name" value="Porins"/>
    <property type="match status" value="1"/>
</dbReference>
<dbReference type="Gene3D" id="2.60.40.1120">
    <property type="entry name" value="Carboxypeptidase-like, regulatory domain"/>
    <property type="match status" value="1"/>
</dbReference>
<dbReference type="AlphaFoldDB" id="A0A644Y5N4"/>
<keyword evidence="3" id="KW-0812">Transmembrane</keyword>
<evidence type="ECO:0000256" key="3">
    <source>
        <dbReference type="ARBA" id="ARBA00022692"/>
    </source>
</evidence>
<dbReference type="PROSITE" id="PS52016">
    <property type="entry name" value="TONB_DEPENDENT_REC_3"/>
    <property type="match status" value="1"/>
</dbReference>
<dbReference type="InterPro" id="IPR008969">
    <property type="entry name" value="CarboxyPept-like_regulatory"/>
</dbReference>
<dbReference type="NCBIfam" id="TIGR04056">
    <property type="entry name" value="OMP_RagA_SusC"/>
    <property type="match status" value="1"/>
</dbReference>
<dbReference type="GO" id="GO:0009279">
    <property type="term" value="C:cell outer membrane"/>
    <property type="evidence" value="ECO:0007669"/>
    <property type="project" value="UniProtKB-SubCell"/>
</dbReference>
<dbReference type="Pfam" id="PF13715">
    <property type="entry name" value="CarbopepD_reg_2"/>
    <property type="match status" value="1"/>
</dbReference>
<dbReference type="InterPro" id="IPR023996">
    <property type="entry name" value="TonB-dep_OMP_SusC/RagA"/>
</dbReference>
<evidence type="ECO:0000256" key="4">
    <source>
        <dbReference type="ARBA" id="ARBA00023077"/>
    </source>
</evidence>
<accession>A0A644Y5N4</accession>
<evidence type="ECO:0000259" key="8">
    <source>
        <dbReference type="Pfam" id="PF07715"/>
    </source>
</evidence>
<comment type="subcellular location">
    <subcellularLocation>
        <location evidence="1">Cell outer membrane</location>
        <topology evidence="1">Multi-pass membrane protein</topology>
    </subcellularLocation>
</comment>
<sequence>MKRKLMLLLTCLFVGIGLVTAQTQRVTGNVTSEEDGLPVVGASVLVKGTTVGTITDIDGNFTLSSVPTSAKVLQVSYIGMQSQEVAIKPSVKVILKNDAKALDEVVVTALGIKKSEKILGYAASTVKSDQLDVAKSGSVMGGLTSKVAGVQISGAGATGTSQKVLVRGISSLNSNSPLYIVDGVPIDNSLNGTTNDNATDIAKESDFGNGANDISSDDVESVTILKGASATALYGSRASNGVIMITTKKAGVEKLSVTYNGSFTASNVLRVMQTQNLFGQGWGSWDRAENGSWGARLDGSVHEWGSTELDTPMTKPYSYVKNNLRDFYQTGFETNNSATLRYGNENVGIVASYGNLSSNGILPNDGDTFSRNTFSLRGYTKVKKFAMDMTMNYVRKDIRRTEGMDMELLQHGVDISFEDQKNYNDERYNTDNYYTWYAQNPYWMIDNFKALYQDDRVYGKIEMSYDIIKGLKAVGRLGGDFSSQRTENKKAKLEYSDGSYSQQGGKTEERGYYSKYNYNRSQIDFVGFLNADYRLGDISLGGSAGFNYNQRKYNYAGAYVDGLDIPGWYSLLNTTSSATSDTYDEKRRLMAVFAQAELGYKDFLFLNFSARNDWSSTLPLQDNSFFYGGVNASLILTELIPTLRDYKVDFLKVRAAIGQTGNDADVYKTTSWYTIVDPSIYTYNYTKLPIGGVSGLTQNNVLPNQNLKPEMTTEYEIGISGNFFDRRVNIDLAYYNKQTKDQIISATLAPETGYTRETRNVGKLENQGIEAMLSVVPIRNKDWEWEIGGTFTKNNSKVKELWDGLSEYTYTTWRGIDYVLKVGESIGTFRLPAVATVTDKNSPYYGYRIVNNNGFLTESSTEKEIVGASQPDFTLGFNTRLRYKRFTFTAVADWRKGGYMVSNTSYITHFNGNSTQTVFNERNSFIYENSVKVVNGNYVENNIPVKTTQMYAAQGNYSYNPLVRREFIIPRDYFKLREIAVTYDFPSKLLSRTPFKQVTLSLIGRNLLLFTPSENNYVDPEATNLGNDLLSEFGETTGISSTRNFGGSIKVVF</sequence>
<keyword evidence="9" id="KW-0675">Receptor</keyword>
<evidence type="ECO:0000256" key="1">
    <source>
        <dbReference type="ARBA" id="ARBA00004571"/>
    </source>
</evidence>
<keyword evidence="2" id="KW-0813">Transport</keyword>
<keyword evidence="4" id="KW-0798">TonB box</keyword>
<feature type="domain" description="TonB-dependent receptor-like beta-barrel" evidence="7">
    <location>
        <begin position="420"/>
        <end position="890"/>
    </location>
</feature>
<dbReference type="InterPro" id="IPR000531">
    <property type="entry name" value="Beta-barrel_TonB"/>
</dbReference>
<name>A0A644Y5N4_9ZZZZ</name>
<dbReference type="Gene3D" id="2.40.170.20">
    <property type="entry name" value="TonB-dependent receptor, beta-barrel domain"/>
    <property type="match status" value="1"/>
</dbReference>
<keyword evidence="5" id="KW-0472">Membrane</keyword>
<keyword evidence="6" id="KW-0998">Cell outer membrane</keyword>
<dbReference type="Gene3D" id="2.170.130.10">
    <property type="entry name" value="TonB-dependent receptor, plug domain"/>
    <property type="match status" value="1"/>
</dbReference>
<dbReference type="InterPro" id="IPR039426">
    <property type="entry name" value="TonB-dep_rcpt-like"/>
</dbReference>
<dbReference type="InterPro" id="IPR023997">
    <property type="entry name" value="TonB-dep_OMP_SusC/RagA_CS"/>
</dbReference>
<dbReference type="FunFam" id="2.60.40.1120:FF:000003">
    <property type="entry name" value="Outer membrane protein Omp121"/>
    <property type="match status" value="1"/>
</dbReference>
<dbReference type="EMBL" id="VSSQ01003989">
    <property type="protein sequence ID" value="MPM23258.1"/>
    <property type="molecule type" value="Genomic_DNA"/>
</dbReference>
<comment type="caution">
    <text evidence="9">The sequence shown here is derived from an EMBL/GenBank/DDBJ whole genome shotgun (WGS) entry which is preliminary data.</text>
</comment>
<protein>
    <submittedName>
        <fullName evidence="9">TonB-dependent receptor SusC</fullName>
    </submittedName>
</protein>
<evidence type="ECO:0000256" key="2">
    <source>
        <dbReference type="ARBA" id="ARBA00022448"/>
    </source>
</evidence>
<reference evidence="9" key="1">
    <citation type="submission" date="2019-08" db="EMBL/GenBank/DDBJ databases">
        <authorList>
            <person name="Kucharzyk K."/>
            <person name="Murdoch R.W."/>
            <person name="Higgins S."/>
            <person name="Loffler F."/>
        </authorList>
    </citation>
    <scope>NUCLEOTIDE SEQUENCE</scope>
</reference>
<dbReference type="InterPro" id="IPR037066">
    <property type="entry name" value="Plug_dom_sf"/>
</dbReference>
<evidence type="ECO:0000313" key="9">
    <source>
        <dbReference type="EMBL" id="MPM23258.1"/>
    </source>
</evidence>
<gene>
    <name evidence="9" type="primary">susC_104</name>
    <name evidence="9" type="ORF">SDC9_69724</name>
</gene>
<proteinExistence type="predicted"/>
<dbReference type="Pfam" id="PF00593">
    <property type="entry name" value="TonB_dep_Rec_b-barrel"/>
    <property type="match status" value="1"/>
</dbReference>
<dbReference type="NCBIfam" id="TIGR04057">
    <property type="entry name" value="SusC_RagA_signa"/>
    <property type="match status" value="1"/>
</dbReference>
<dbReference type="Pfam" id="PF07715">
    <property type="entry name" value="Plug"/>
    <property type="match status" value="1"/>
</dbReference>
<organism evidence="9">
    <name type="scientific">bioreactor metagenome</name>
    <dbReference type="NCBI Taxonomy" id="1076179"/>
    <lineage>
        <taxon>unclassified sequences</taxon>
        <taxon>metagenomes</taxon>
        <taxon>ecological metagenomes</taxon>
    </lineage>
</organism>
<dbReference type="InterPro" id="IPR036942">
    <property type="entry name" value="Beta-barrel_TonB_sf"/>
</dbReference>
<evidence type="ECO:0000259" key="7">
    <source>
        <dbReference type="Pfam" id="PF00593"/>
    </source>
</evidence>
<evidence type="ECO:0000256" key="6">
    <source>
        <dbReference type="ARBA" id="ARBA00023237"/>
    </source>
</evidence>
<feature type="domain" description="TonB-dependent receptor plug" evidence="8">
    <location>
        <begin position="122"/>
        <end position="242"/>
    </location>
</feature>
<dbReference type="InterPro" id="IPR012910">
    <property type="entry name" value="Plug_dom"/>
</dbReference>
<dbReference type="SUPFAM" id="SSF49464">
    <property type="entry name" value="Carboxypeptidase regulatory domain-like"/>
    <property type="match status" value="1"/>
</dbReference>